<dbReference type="GO" id="GO:0000922">
    <property type="term" value="C:spindle pole"/>
    <property type="evidence" value="ECO:0007669"/>
    <property type="project" value="InterPro"/>
</dbReference>
<feature type="compositionally biased region" description="Acidic residues" evidence="2">
    <location>
        <begin position="334"/>
        <end position="344"/>
    </location>
</feature>
<evidence type="ECO:0000256" key="1">
    <source>
        <dbReference type="SAM" id="Coils"/>
    </source>
</evidence>
<gene>
    <name evidence="4" type="primary">CEP95</name>
</gene>
<accession>A0A2R8ZWJ9</accession>
<feature type="coiled-coil region" evidence="1">
    <location>
        <begin position="686"/>
        <end position="713"/>
    </location>
</feature>
<reference evidence="4" key="3">
    <citation type="submission" date="2025-09" db="UniProtKB">
        <authorList>
            <consortium name="Ensembl"/>
        </authorList>
    </citation>
    <scope>IDENTIFICATION</scope>
</reference>
<keyword evidence="5" id="KW-1185">Reference proteome</keyword>
<evidence type="ECO:0000313" key="5">
    <source>
        <dbReference type="Proteomes" id="UP000240080"/>
    </source>
</evidence>
<feature type="compositionally biased region" description="Basic residues" evidence="2">
    <location>
        <begin position="385"/>
        <end position="399"/>
    </location>
</feature>
<reference evidence="4 5" key="1">
    <citation type="journal article" date="2012" name="Nature">
        <title>The bonobo genome compared with the chimpanzee and human genomes.</title>
        <authorList>
            <person name="Prufer K."/>
            <person name="Munch K."/>
            <person name="Hellmann I."/>
            <person name="Akagi K."/>
            <person name="Miller J.R."/>
            <person name="Walenz B."/>
            <person name="Koren S."/>
            <person name="Sutton G."/>
            <person name="Kodira C."/>
            <person name="Winer R."/>
            <person name="Knight J.R."/>
            <person name="Mullikin J.C."/>
            <person name="Meader S.J."/>
            <person name="Ponting C.P."/>
            <person name="Lunter G."/>
            <person name="Higashino S."/>
            <person name="Hobolth A."/>
            <person name="Dutheil J."/>
            <person name="Karakoc E."/>
            <person name="Alkan C."/>
            <person name="Sajjadian S."/>
            <person name="Catacchio C.R."/>
            <person name="Ventura M."/>
            <person name="Marques-Bonet T."/>
            <person name="Eichler E.E."/>
            <person name="Andre C."/>
            <person name="Atencia R."/>
            <person name="Mugisha L."/>
            <person name="Junhold J."/>
            <person name="Patterson N."/>
            <person name="Siebauer M."/>
            <person name="Good J.M."/>
            <person name="Fischer A."/>
            <person name="Ptak S.E."/>
            <person name="Lachmann M."/>
            <person name="Symer D.E."/>
            <person name="Mailund T."/>
            <person name="Schierup M.H."/>
            <person name="Andres A.M."/>
            <person name="Kelso J."/>
            <person name="Paabo S."/>
        </authorList>
    </citation>
    <scope>NUCLEOTIDE SEQUENCE [LARGE SCALE GENOMIC DNA]</scope>
</reference>
<proteinExistence type="predicted"/>
<protein>
    <submittedName>
        <fullName evidence="4">Centrosomal protein 95</fullName>
    </submittedName>
</protein>
<feature type="compositionally biased region" description="Basic and acidic residues" evidence="2">
    <location>
        <begin position="324"/>
        <end position="333"/>
    </location>
</feature>
<name>A0A2R8ZWJ9_PANPA</name>
<dbReference type="InterPro" id="IPR044039">
    <property type="entry name" value="DUF5745"/>
</dbReference>
<sequence>MAGSDAEWVTIANNLLFKCHIHLRIHELQDCDANVFIALYQSILGEKVPDLIVIPRSQEDDAHNVQAVIDSLALDYLQVSLSHITGWCSLSSEMLGPSWDGDEAESTGEIIRLGDTAHTFSLRSNGAQCPNEMLSKKASASPSSKSHEDALYPPSVLSKSRASFAEDTETLSVSGIPNARKLGEPIRAAIPLHPPYHPSESRAPCPIGKEYLHSSHCSPAVNSTGEHTEFSGDLDDGVFLISKLPKDSKWEVYPAQVQGPRTRKPPKGKRNENRATASSCNSPFPQRPRKRLTEQELHDVSEKLSQRLSELDWMLKSALGDRIKEKTDHKEENTGNEEVEDGTEETLSQHSDGIVEYGPKKSRPGLSMRRKPPYRSHSLSPSPVNKHKQFHVERKRQRKPRETDIRQFRAQAFTEAFERELRHKIQENIGPLRIHEKEEETVGKKEKLFVKELQNVVSPGRFTLEKPQLRNILFYLAVKVSEHSLLPLMLEQFPFLYVSGPTLSKMWKQQIAQVEQLKKEACRENRSKKKLQDEIEEALRRHDLLTTLVKKEYEHNKRLQDFKDCIRRQRLTQSKIKENRQQIVRARKYYDDYRVQLCAKMMRMRTREEMIFKKLFEEGLNIQKQRLRDLRNYAKEKRDEQRRRHQDELDSMENYYKDQFSLLAEAISQEHQELKAREKSQAQTLHKVKRELRSKMEKEIQQLQDMITQNDDDVFFRELEAERFRSRLQLASFQYSKSPSL</sequence>
<dbReference type="PANTHER" id="PTHR22545:SF0">
    <property type="entry name" value="CENTROSOMAL PROTEIN OF 95 KDA"/>
    <property type="match status" value="1"/>
</dbReference>
<keyword evidence="1" id="KW-0175">Coiled coil</keyword>
<dbReference type="InterPro" id="IPR026619">
    <property type="entry name" value="CEP95"/>
</dbReference>
<dbReference type="GeneTree" id="ENSGT00390000005412"/>
<feature type="compositionally biased region" description="Polar residues" evidence="2">
    <location>
        <begin position="274"/>
        <end position="284"/>
    </location>
</feature>
<evidence type="ECO:0000259" key="3">
    <source>
        <dbReference type="Pfam" id="PF19016"/>
    </source>
</evidence>
<dbReference type="Bgee" id="ENSPPAG00000027687">
    <property type="expression patterns" value="Expressed in liver and 6 other cell types or tissues"/>
</dbReference>
<feature type="compositionally biased region" description="Basic residues" evidence="2">
    <location>
        <begin position="360"/>
        <end position="374"/>
    </location>
</feature>
<feature type="region of interest" description="Disordered" evidence="2">
    <location>
        <begin position="132"/>
        <end position="152"/>
    </location>
</feature>
<dbReference type="GO" id="GO:0005813">
    <property type="term" value="C:centrosome"/>
    <property type="evidence" value="ECO:0007669"/>
    <property type="project" value="InterPro"/>
</dbReference>
<dbReference type="PANTHER" id="PTHR22545">
    <property type="entry name" value="CENTROSOMAL PROTEIN OF 95 KDA"/>
    <property type="match status" value="1"/>
</dbReference>
<feature type="domain" description="DUF5745" evidence="3">
    <location>
        <begin position="49"/>
        <end position="86"/>
    </location>
</feature>
<dbReference type="Proteomes" id="UP000240080">
    <property type="component" value="Chromosome 17"/>
</dbReference>
<evidence type="ECO:0000313" key="4">
    <source>
        <dbReference type="Ensembl" id="ENSPPAP00000008926.1"/>
    </source>
</evidence>
<reference evidence="4" key="2">
    <citation type="submission" date="2025-08" db="UniProtKB">
        <authorList>
            <consortium name="Ensembl"/>
        </authorList>
    </citation>
    <scope>IDENTIFICATION</scope>
</reference>
<dbReference type="Ensembl" id="ENSPPAT00000031566.1">
    <property type="protein sequence ID" value="ENSPPAP00000008926.1"/>
    <property type="gene ID" value="ENSPPAG00000027687.1"/>
</dbReference>
<organism evidence="4 5">
    <name type="scientific">Pan paniscus</name>
    <name type="common">Pygmy chimpanzee</name>
    <name type="synonym">Bonobo</name>
    <dbReference type="NCBI Taxonomy" id="9597"/>
    <lineage>
        <taxon>Eukaryota</taxon>
        <taxon>Metazoa</taxon>
        <taxon>Chordata</taxon>
        <taxon>Craniata</taxon>
        <taxon>Vertebrata</taxon>
        <taxon>Euteleostomi</taxon>
        <taxon>Mammalia</taxon>
        <taxon>Eutheria</taxon>
        <taxon>Euarchontoglires</taxon>
        <taxon>Primates</taxon>
        <taxon>Haplorrhini</taxon>
        <taxon>Catarrhini</taxon>
        <taxon>Hominidae</taxon>
        <taxon>Pan</taxon>
    </lineage>
</organism>
<dbReference type="AlphaFoldDB" id="A0A2R8ZWJ9"/>
<feature type="region of interest" description="Disordered" evidence="2">
    <location>
        <begin position="324"/>
        <end position="402"/>
    </location>
</feature>
<feature type="region of interest" description="Disordered" evidence="2">
    <location>
        <begin position="253"/>
        <end position="298"/>
    </location>
</feature>
<dbReference type="Pfam" id="PF19016">
    <property type="entry name" value="DUF5745"/>
    <property type="match status" value="1"/>
</dbReference>
<evidence type="ECO:0000256" key="2">
    <source>
        <dbReference type="SAM" id="MobiDB-lite"/>
    </source>
</evidence>
<dbReference type="EMBL" id="AJFE02035635">
    <property type="status" value="NOT_ANNOTATED_CDS"/>
    <property type="molecule type" value="Genomic_DNA"/>
</dbReference>